<dbReference type="HAMAP" id="MF_00135">
    <property type="entry name" value="PRAI"/>
    <property type="match status" value="1"/>
</dbReference>
<keyword evidence="12" id="KW-1185">Reference proteome</keyword>
<keyword evidence="6 9" id="KW-0822">Tryptophan biosynthesis</keyword>
<evidence type="ECO:0000259" key="10">
    <source>
        <dbReference type="Pfam" id="PF00697"/>
    </source>
</evidence>
<organism evidence="11 12">
    <name type="scientific">Bartonella apis</name>
    <dbReference type="NCBI Taxonomy" id="1686310"/>
    <lineage>
        <taxon>Bacteria</taxon>
        <taxon>Pseudomonadati</taxon>
        <taxon>Pseudomonadota</taxon>
        <taxon>Alphaproteobacteria</taxon>
        <taxon>Hyphomicrobiales</taxon>
        <taxon>Bartonellaceae</taxon>
        <taxon>Bartonella</taxon>
    </lineage>
</organism>
<dbReference type="GO" id="GO:0000162">
    <property type="term" value="P:L-tryptophan biosynthetic process"/>
    <property type="evidence" value="ECO:0007669"/>
    <property type="project" value="UniProtKB-UniRule"/>
</dbReference>
<evidence type="ECO:0000256" key="7">
    <source>
        <dbReference type="ARBA" id="ARBA00023141"/>
    </source>
</evidence>
<evidence type="ECO:0000313" key="11">
    <source>
        <dbReference type="EMBL" id="OLY44545.1"/>
    </source>
</evidence>
<dbReference type="SUPFAM" id="SSF51366">
    <property type="entry name" value="Ribulose-phoshate binding barrel"/>
    <property type="match status" value="1"/>
</dbReference>
<accession>A0A1R0FC46</accession>
<dbReference type="NCBIfam" id="NF002295">
    <property type="entry name" value="PRK01222.1-1"/>
    <property type="match status" value="1"/>
</dbReference>
<evidence type="ECO:0000256" key="2">
    <source>
        <dbReference type="ARBA" id="ARBA00004664"/>
    </source>
</evidence>
<dbReference type="CDD" id="cd00405">
    <property type="entry name" value="PRAI"/>
    <property type="match status" value="1"/>
</dbReference>
<feature type="domain" description="N-(5'phosphoribosyl) anthranilate isomerase (PRAI)" evidence="10">
    <location>
        <begin position="5"/>
        <end position="208"/>
    </location>
</feature>
<evidence type="ECO:0000256" key="6">
    <source>
        <dbReference type="ARBA" id="ARBA00022822"/>
    </source>
</evidence>
<dbReference type="PANTHER" id="PTHR42894">
    <property type="entry name" value="N-(5'-PHOSPHORIBOSYL)ANTHRANILATE ISOMERASE"/>
    <property type="match status" value="1"/>
</dbReference>
<evidence type="ECO:0000256" key="3">
    <source>
        <dbReference type="ARBA" id="ARBA00012572"/>
    </source>
</evidence>
<dbReference type="EC" id="5.3.1.24" evidence="3 9"/>
<dbReference type="GO" id="GO:0004640">
    <property type="term" value="F:phosphoribosylanthranilate isomerase activity"/>
    <property type="evidence" value="ECO:0007669"/>
    <property type="project" value="UniProtKB-UniRule"/>
</dbReference>
<keyword evidence="8 9" id="KW-0413">Isomerase</keyword>
<dbReference type="InterPro" id="IPR044643">
    <property type="entry name" value="TrpF_fam"/>
</dbReference>
<evidence type="ECO:0000256" key="5">
    <source>
        <dbReference type="ARBA" id="ARBA00022605"/>
    </source>
</evidence>
<dbReference type="Pfam" id="PF00697">
    <property type="entry name" value="PRAI"/>
    <property type="match status" value="1"/>
</dbReference>
<comment type="pathway">
    <text evidence="2 9">Amino-acid biosynthesis; L-tryptophan biosynthesis; L-tryptophan from chorismate: step 3/5.</text>
</comment>
<dbReference type="EMBL" id="LXYT01000001">
    <property type="protein sequence ID" value="OLY44545.1"/>
    <property type="molecule type" value="Genomic_DNA"/>
</dbReference>
<comment type="catalytic activity">
    <reaction evidence="1 9">
        <text>N-(5-phospho-beta-D-ribosyl)anthranilate = 1-(2-carboxyphenylamino)-1-deoxy-D-ribulose 5-phosphate</text>
        <dbReference type="Rhea" id="RHEA:21540"/>
        <dbReference type="ChEBI" id="CHEBI:18277"/>
        <dbReference type="ChEBI" id="CHEBI:58613"/>
        <dbReference type="EC" id="5.3.1.24"/>
    </reaction>
</comment>
<dbReference type="UniPathway" id="UPA00035">
    <property type="reaction ID" value="UER00042"/>
</dbReference>
<proteinExistence type="inferred from homology"/>
<evidence type="ECO:0000313" key="12">
    <source>
        <dbReference type="Proteomes" id="UP000187344"/>
    </source>
</evidence>
<evidence type="ECO:0000256" key="9">
    <source>
        <dbReference type="HAMAP-Rule" id="MF_00135"/>
    </source>
</evidence>
<dbReference type="InterPro" id="IPR011060">
    <property type="entry name" value="RibuloseP-bd_barrel"/>
</dbReference>
<dbReference type="PANTHER" id="PTHR42894:SF1">
    <property type="entry name" value="N-(5'-PHOSPHORIBOSYL)ANTHRANILATE ISOMERASE"/>
    <property type="match status" value="1"/>
</dbReference>
<evidence type="ECO:0000256" key="1">
    <source>
        <dbReference type="ARBA" id="ARBA00001164"/>
    </source>
</evidence>
<evidence type="ECO:0000256" key="8">
    <source>
        <dbReference type="ARBA" id="ARBA00023235"/>
    </source>
</evidence>
<comment type="similarity">
    <text evidence="9">Belongs to the TrpF family.</text>
</comment>
<dbReference type="OrthoDB" id="9796196at2"/>
<name>A0A1R0FC46_9HYPH</name>
<dbReference type="Proteomes" id="UP000187344">
    <property type="component" value="Unassembled WGS sequence"/>
</dbReference>
<gene>
    <name evidence="9" type="primary">trpF</name>
    <name evidence="11" type="ORF">PEB0149_020150</name>
</gene>
<dbReference type="Gene3D" id="3.20.20.70">
    <property type="entry name" value="Aldolase class I"/>
    <property type="match status" value="1"/>
</dbReference>
<protein>
    <recommendedName>
        <fullName evidence="4 9">N-(5'-phosphoribosyl)anthranilate isomerase</fullName>
        <shortName evidence="9">PRAI</shortName>
        <ecNumber evidence="3 9">5.3.1.24</ecNumber>
    </recommendedName>
</protein>
<keyword evidence="7 9" id="KW-0057">Aromatic amino acid biosynthesis</keyword>
<dbReference type="RefSeq" id="WP_075869663.1">
    <property type="nucleotide sequence ID" value="NZ_LXYT01000001.1"/>
</dbReference>
<dbReference type="InterPro" id="IPR001240">
    <property type="entry name" value="PRAI_dom"/>
</dbReference>
<dbReference type="InterPro" id="IPR013785">
    <property type="entry name" value="Aldolase_TIM"/>
</dbReference>
<reference evidence="11 12" key="1">
    <citation type="submission" date="2016-12" db="EMBL/GenBank/DDBJ databases">
        <title>Comparative genomics of Bartonella apis.</title>
        <authorList>
            <person name="Engel P."/>
        </authorList>
    </citation>
    <scope>NUCLEOTIDE SEQUENCE [LARGE SCALE GENOMIC DNA]</scope>
    <source>
        <strain evidence="11 12">PEB0149</strain>
    </source>
</reference>
<comment type="caution">
    <text evidence="11">The sequence shown here is derived from an EMBL/GenBank/DDBJ whole genome shotgun (WGS) entry which is preliminary data.</text>
</comment>
<dbReference type="AlphaFoldDB" id="A0A1R0FC46"/>
<sequence length="216" mass="23617">MKPLIKICGLKTPEAINAAIDNGAHYIGFIFFPKSPRNLSIEEAKQLRPLIKKPVKLVAVTVDADDEMLSKIVANVHPDILQLHGHESPERVKQLATTYGLPIIKAFSIREQSDFNEVAAYRGLVDIFLFDARAPEGSQLPGGNGISFDWSLLKTLDEDCQTVLSGGVNAQNVREAIRIASPDILDISSGVERAPGVKDIKLIEGFFDSVKKAVEN</sequence>
<keyword evidence="5 9" id="KW-0028">Amino-acid biosynthesis</keyword>
<evidence type="ECO:0000256" key="4">
    <source>
        <dbReference type="ARBA" id="ARBA00022272"/>
    </source>
</evidence>